<evidence type="ECO:0000256" key="2">
    <source>
        <dbReference type="ARBA" id="ARBA00022771"/>
    </source>
</evidence>
<dbReference type="Gene3D" id="3.30.40.10">
    <property type="entry name" value="Zinc/RING finger domain, C3HC4 (zinc finger)"/>
    <property type="match status" value="1"/>
</dbReference>
<dbReference type="PANTHER" id="PTHR15315:SF102">
    <property type="entry name" value="RING-TYPE DOMAIN-CONTAINING PROTEIN"/>
    <property type="match status" value="1"/>
</dbReference>
<dbReference type="SUPFAM" id="SSF57850">
    <property type="entry name" value="RING/U-box"/>
    <property type="match status" value="1"/>
</dbReference>
<keyword evidence="3" id="KW-0862">Zinc</keyword>
<dbReference type="STRING" id="105231.A0A1Y1IHD1"/>
<dbReference type="GO" id="GO:0061630">
    <property type="term" value="F:ubiquitin protein ligase activity"/>
    <property type="evidence" value="ECO:0000318"/>
    <property type="project" value="GO_Central"/>
</dbReference>
<dbReference type="Proteomes" id="UP000054558">
    <property type="component" value="Unassembled WGS sequence"/>
</dbReference>
<dbReference type="Pfam" id="PF13920">
    <property type="entry name" value="zf-C3HC4_3"/>
    <property type="match status" value="1"/>
</dbReference>
<sequence>MHARLTWRGPFLGFAARWKAPEEEGRRRGLLSCFGMGHSRTFKESLKALEADIQHANTLAAEFPKGYDGACLQMRLSYSAAAPLLLFLFSWTDCSFAGALGLLRILIYKVYMDGTTTMAVHERKASINQFYRFLYPALQQLSSGLSEYELACARAVCAEQYSARTSDGASTSGMLMSAADIEYEQECGICLEPSSKVALPGCNHAMCLDCYRDWHSRSQSCPFCRDSLKRVRSRDLWVFTDEEDLVDMGTVAKENLERFLLYVNKLPVLISDSVFTVYEDHVK</sequence>
<dbReference type="AlphaFoldDB" id="A0A1Y1IHD1"/>
<evidence type="ECO:0000256" key="1">
    <source>
        <dbReference type="ARBA" id="ARBA00022723"/>
    </source>
</evidence>
<evidence type="ECO:0000256" key="4">
    <source>
        <dbReference type="PROSITE-ProRule" id="PRU00175"/>
    </source>
</evidence>
<reference evidence="6 7" key="1">
    <citation type="journal article" date="2014" name="Nat. Commun.">
        <title>Klebsormidium flaccidum genome reveals primary factors for plant terrestrial adaptation.</title>
        <authorList>
            <person name="Hori K."/>
            <person name="Maruyama F."/>
            <person name="Fujisawa T."/>
            <person name="Togashi T."/>
            <person name="Yamamoto N."/>
            <person name="Seo M."/>
            <person name="Sato S."/>
            <person name="Yamada T."/>
            <person name="Mori H."/>
            <person name="Tajima N."/>
            <person name="Moriyama T."/>
            <person name="Ikeuchi M."/>
            <person name="Watanabe M."/>
            <person name="Wada H."/>
            <person name="Kobayashi K."/>
            <person name="Saito M."/>
            <person name="Masuda T."/>
            <person name="Sasaki-Sekimoto Y."/>
            <person name="Mashiguchi K."/>
            <person name="Awai K."/>
            <person name="Shimojima M."/>
            <person name="Masuda S."/>
            <person name="Iwai M."/>
            <person name="Nobusawa T."/>
            <person name="Narise T."/>
            <person name="Kondo S."/>
            <person name="Saito H."/>
            <person name="Sato R."/>
            <person name="Murakawa M."/>
            <person name="Ihara Y."/>
            <person name="Oshima-Yamada Y."/>
            <person name="Ohtaka K."/>
            <person name="Satoh M."/>
            <person name="Sonobe K."/>
            <person name="Ishii M."/>
            <person name="Ohtani R."/>
            <person name="Kanamori-Sato M."/>
            <person name="Honoki R."/>
            <person name="Miyazaki D."/>
            <person name="Mochizuki H."/>
            <person name="Umetsu J."/>
            <person name="Higashi K."/>
            <person name="Shibata D."/>
            <person name="Kamiya Y."/>
            <person name="Sato N."/>
            <person name="Nakamura Y."/>
            <person name="Tabata S."/>
            <person name="Ida S."/>
            <person name="Kurokawa K."/>
            <person name="Ohta H."/>
        </authorList>
    </citation>
    <scope>NUCLEOTIDE SEQUENCE [LARGE SCALE GENOMIC DNA]</scope>
    <source>
        <strain evidence="6 7">NIES-2285</strain>
    </source>
</reference>
<dbReference type="SMART" id="SM00184">
    <property type="entry name" value="RING"/>
    <property type="match status" value="1"/>
</dbReference>
<feature type="domain" description="RING-type" evidence="5">
    <location>
        <begin position="187"/>
        <end position="225"/>
    </location>
</feature>
<dbReference type="PANTHER" id="PTHR15315">
    <property type="entry name" value="RING FINGER PROTEIN 41, 151"/>
    <property type="match status" value="1"/>
</dbReference>
<dbReference type="EMBL" id="DF237567">
    <property type="protein sequence ID" value="GAQ90244.1"/>
    <property type="molecule type" value="Genomic_DNA"/>
</dbReference>
<accession>A0A1Y1IHD1</accession>
<evidence type="ECO:0000313" key="6">
    <source>
        <dbReference type="EMBL" id="GAQ90244.1"/>
    </source>
</evidence>
<dbReference type="OMA" id="DEENRQC"/>
<dbReference type="OrthoDB" id="1630758at2759"/>
<dbReference type="InterPro" id="IPR017907">
    <property type="entry name" value="Znf_RING_CS"/>
</dbReference>
<dbReference type="InterPro" id="IPR001841">
    <property type="entry name" value="Znf_RING"/>
</dbReference>
<keyword evidence="2 4" id="KW-0863">Zinc-finger</keyword>
<dbReference type="FunFam" id="3.30.40.10:FF:000660">
    <property type="entry name" value="RING/U-box superfamily protein"/>
    <property type="match status" value="1"/>
</dbReference>
<organism evidence="6 7">
    <name type="scientific">Klebsormidium nitens</name>
    <name type="common">Green alga</name>
    <name type="synonym">Ulothrix nitens</name>
    <dbReference type="NCBI Taxonomy" id="105231"/>
    <lineage>
        <taxon>Eukaryota</taxon>
        <taxon>Viridiplantae</taxon>
        <taxon>Streptophyta</taxon>
        <taxon>Klebsormidiophyceae</taxon>
        <taxon>Klebsormidiales</taxon>
        <taxon>Klebsormidiaceae</taxon>
        <taxon>Klebsormidium</taxon>
    </lineage>
</organism>
<evidence type="ECO:0000256" key="3">
    <source>
        <dbReference type="ARBA" id="ARBA00022833"/>
    </source>
</evidence>
<dbReference type="PROSITE" id="PS00518">
    <property type="entry name" value="ZF_RING_1"/>
    <property type="match status" value="1"/>
</dbReference>
<evidence type="ECO:0000259" key="5">
    <source>
        <dbReference type="PROSITE" id="PS50089"/>
    </source>
</evidence>
<keyword evidence="1" id="KW-0479">Metal-binding</keyword>
<keyword evidence="7" id="KW-1185">Reference proteome</keyword>
<dbReference type="InterPro" id="IPR013083">
    <property type="entry name" value="Znf_RING/FYVE/PHD"/>
</dbReference>
<dbReference type="GO" id="GO:0016567">
    <property type="term" value="P:protein ubiquitination"/>
    <property type="evidence" value="ECO:0000318"/>
    <property type="project" value="GO_Central"/>
</dbReference>
<protein>
    <recommendedName>
        <fullName evidence="5">RING-type domain-containing protein</fullName>
    </recommendedName>
</protein>
<gene>
    <name evidence="6" type="ORF">KFL_006180010</name>
</gene>
<evidence type="ECO:0000313" key="7">
    <source>
        <dbReference type="Proteomes" id="UP000054558"/>
    </source>
</evidence>
<dbReference type="PROSITE" id="PS50089">
    <property type="entry name" value="ZF_RING_2"/>
    <property type="match status" value="1"/>
</dbReference>
<proteinExistence type="predicted"/>
<name>A0A1Y1IHD1_KLENI</name>
<dbReference type="GO" id="GO:0008270">
    <property type="term" value="F:zinc ion binding"/>
    <property type="evidence" value="ECO:0007669"/>
    <property type="project" value="UniProtKB-KW"/>
</dbReference>